<comment type="cofactor">
    <cofactor evidence="1 9">
        <name>heme</name>
        <dbReference type="ChEBI" id="CHEBI:30413"/>
    </cofactor>
</comment>
<dbReference type="SUPFAM" id="SSF48264">
    <property type="entry name" value="Cytochrome P450"/>
    <property type="match status" value="1"/>
</dbReference>
<dbReference type="Pfam" id="PF00067">
    <property type="entry name" value="p450"/>
    <property type="match status" value="1"/>
</dbReference>
<evidence type="ECO:0000256" key="2">
    <source>
        <dbReference type="ARBA" id="ARBA00005179"/>
    </source>
</evidence>
<dbReference type="InterPro" id="IPR036396">
    <property type="entry name" value="Cyt_P450_sf"/>
</dbReference>
<accession>A0A4S8LXK5</accession>
<feature type="binding site" description="axial binding residue" evidence="9">
    <location>
        <position position="443"/>
    </location>
    <ligand>
        <name>heme</name>
        <dbReference type="ChEBI" id="CHEBI:30413"/>
    </ligand>
    <ligandPart>
        <name>Fe</name>
        <dbReference type="ChEBI" id="CHEBI:18248"/>
    </ligandPart>
</feature>
<keyword evidence="6" id="KW-0560">Oxidoreductase</keyword>
<dbReference type="Proteomes" id="UP000297245">
    <property type="component" value="Unassembled WGS sequence"/>
</dbReference>
<protein>
    <submittedName>
        <fullName evidence="11">Cytochrome P450</fullName>
    </submittedName>
</protein>
<evidence type="ECO:0000256" key="4">
    <source>
        <dbReference type="ARBA" id="ARBA00022617"/>
    </source>
</evidence>
<dbReference type="PRINTS" id="PR00385">
    <property type="entry name" value="P450"/>
</dbReference>
<evidence type="ECO:0000313" key="12">
    <source>
        <dbReference type="Proteomes" id="UP000297245"/>
    </source>
</evidence>
<feature type="chain" id="PRO_5020623415" evidence="10">
    <location>
        <begin position="26"/>
        <end position="511"/>
    </location>
</feature>
<keyword evidence="7 9" id="KW-0408">Iron</keyword>
<keyword evidence="10" id="KW-0732">Signal</keyword>
<dbReference type="GO" id="GO:0020037">
    <property type="term" value="F:heme binding"/>
    <property type="evidence" value="ECO:0007669"/>
    <property type="project" value="InterPro"/>
</dbReference>
<dbReference type="PRINTS" id="PR00463">
    <property type="entry name" value="EP450I"/>
</dbReference>
<dbReference type="AlphaFoldDB" id="A0A4S8LXK5"/>
<dbReference type="InterPro" id="IPR002401">
    <property type="entry name" value="Cyt_P450_E_grp-I"/>
</dbReference>
<evidence type="ECO:0000256" key="7">
    <source>
        <dbReference type="ARBA" id="ARBA00023004"/>
    </source>
</evidence>
<evidence type="ECO:0000256" key="10">
    <source>
        <dbReference type="SAM" id="SignalP"/>
    </source>
</evidence>
<dbReference type="EMBL" id="ML179225">
    <property type="protein sequence ID" value="THU94387.1"/>
    <property type="molecule type" value="Genomic_DNA"/>
</dbReference>
<dbReference type="GO" id="GO:0005506">
    <property type="term" value="F:iron ion binding"/>
    <property type="evidence" value="ECO:0007669"/>
    <property type="project" value="InterPro"/>
</dbReference>
<dbReference type="PANTHER" id="PTHR46300:SF7">
    <property type="entry name" value="P450, PUTATIVE (EUROFUNG)-RELATED"/>
    <property type="match status" value="1"/>
</dbReference>
<evidence type="ECO:0000256" key="5">
    <source>
        <dbReference type="ARBA" id="ARBA00022723"/>
    </source>
</evidence>
<dbReference type="GO" id="GO:0016705">
    <property type="term" value="F:oxidoreductase activity, acting on paired donors, with incorporation or reduction of molecular oxygen"/>
    <property type="evidence" value="ECO:0007669"/>
    <property type="project" value="InterPro"/>
</dbReference>
<keyword evidence="12" id="KW-1185">Reference proteome</keyword>
<dbReference type="OrthoDB" id="2789670at2759"/>
<evidence type="ECO:0000256" key="6">
    <source>
        <dbReference type="ARBA" id="ARBA00023002"/>
    </source>
</evidence>
<dbReference type="InterPro" id="IPR050364">
    <property type="entry name" value="Cytochrome_P450_fung"/>
</dbReference>
<evidence type="ECO:0000256" key="9">
    <source>
        <dbReference type="PIRSR" id="PIRSR602401-1"/>
    </source>
</evidence>
<sequence length="511" mass="58217">MTSFAASMQALCFLLTLATVGWSFARQHQKGRLPPGPKPIPLIGNLFQLPHHDIAKAYASWKTLYGDIIYMRVFARDFIILNSAKMALDLLDEQGANYSNRPHLVFAGDMVGRGESVLFHQYGERLKKHRKLLRNGLNTRRIPEYWAMIESESWRLLAALLIKPKDFFAHFRRHSGAITLRLAYGYKVKSYLETDYFVALAEKLAYITTEASEPGRWLVDSFPFLQYMPTWLPGTYFQTWAKHARIQSEEFTNAPYEYAKSAVTSSSGATSYTAEVLEYLESKKSSHMDALDERFIMWNSASIYAGGTDTTVALIEAFFLYMTVHPDVQAKAQAELDEVVGIGRLPTMEDEARLPYIQALIKELHRFNPIVPLIPHSPQEDGYYDGYFIPKKSWIMANSWAIMHDPQLFQHPERFWPGRYLPEEGNCIIDPRDFSYGFGRRRCPGLAFANAVIFITVSYTLSTFTIQPEGTDIPPLAFTSGHVSHPEKFSCNIQPRSATIAELINELVSQD</sequence>
<name>A0A4S8LXK5_DENBC</name>
<evidence type="ECO:0000313" key="11">
    <source>
        <dbReference type="EMBL" id="THU94387.1"/>
    </source>
</evidence>
<feature type="non-terminal residue" evidence="11">
    <location>
        <position position="1"/>
    </location>
</feature>
<keyword evidence="4 9" id="KW-0349">Heme</keyword>
<evidence type="ECO:0000256" key="3">
    <source>
        <dbReference type="ARBA" id="ARBA00010617"/>
    </source>
</evidence>
<dbReference type="CDD" id="cd11065">
    <property type="entry name" value="CYP64-like"/>
    <property type="match status" value="1"/>
</dbReference>
<evidence type="ECO:0000256" key="8">
    <source>
        <dbReference type="ARBA" id="ARBA00023033"/>
    </source>
</evidence>
<organism evidence="11 12">
    <name type="scientific">Dendrothele bispora (strain CBS 962.96)</name>
    <dbReference type="NCBI Taxonomy" id="1314807"/>
    <lineage>
        <taxon>Eukaryota</taxon>
        <taxon>Fungi</taxon>
        <taxon>Dikarya</taxon>
        <taxon>Basidiomycota</taxon>
        <taxon>Agaricomycotina</taxon>
        <taxon>Agaricomycetes</taxon>
        <taxon>Agaricomycetidae</taxon>
        <taxon>Agaricales</taxon>
        <taxon>Agaricales incertae sedis</taxon>
        <taxon>Dendrothele</taxon>
    </lineage>
</organism>
<feature type="signal peptide" evidence="10">
    <location>
        <begin position="1"/>
        <end position="25"/>
    </location>
</feature>
<comment type="similarity">
    <text evidence="3">Belongs to the cytochrome P450 family.</text>
</comment>
<comment type="pathway">
    <text evidence="2">Secondary metabolite biosynthesis.</text>
</comment>
<dbReference type="InterPro" id="IPR001128">
    <property type="entry name" value="Cyt_P450"/>
</dbReference>
<dbReference type="GO" id="GO:0004497">
    <property type="term" value="F:monooxygenase activity"/>
    <property type="evidence" value="ECO:0007669"/>
    <property type="project" value="UniProtKB-KW"/>
</dbReference>
<proteinExistence type="inferred from homology"/>
<dbReference type="PANTHER" id="PTHR46300">
    <property type="entry name" value="P450, PUTATIVE (EUROFUNG)-RELATED-RELATED"/>
    <property type="match status" value="1"/>
</dbReference>
<gene>
    <name evidence="11" type="ORF">K435DRAFT_779432</name>
</gene>
<dbReference type="Gene3D" id="1.10.630.10">
    <property type="entry name" value="Cytochrome P450"/>
    <property type="match status" value="1"/>
</dbReference>
<evidence type="ECO:0000256" key="1">
    <source>
        <dbReference type="ARBA" id="ARBA00001971"/>
    </source>
</evidence>
<keyword evidence="8" id="KW-0503">Monooxygenase</keyword>
<reference evidence="11 12" key="1">
    <citation type="journal article" date="2019" name="Nat. Ecol. Evol.">
        <title>Megaphylogeny resolves global patterns of mushroom evolution.</title>
        <authorList>
            <person name="Varga T."/>
            <person name="Krizsan K."/>
            <person name="Foldi C."/>
            <person name="Dima B."/>
            <person name="Sanchez-Garcia M."/>
            <person name="Sanchez-Ramirez S."/>
            <person name="Szollosi G.J."/>
            <person name="Szarkandi J.G."/>
            <person name="Papp V."/>
            <person name="Albert L."/>
            <person name="Andreopoulos W."/>
            <person name="Angelini C."/>
            <person name="Antonin V."/>
            <person name="Barry K.W."/>
            <person name="Bougher N.L."/>
            <person name="Buchanan P."/>
            <person name="Buyck B."/>
            <person name="Bense V."/>
            <person name="Catcheside P."/>
            <person name="Chovatia M."/>
            <person name="Cooper J."/>
            <person name="Damon W."/>
            <person name="Desjardin D."/>
            <person name="Finy P."/>
            <person name="Geml J."/>
            <person name="Haridas S."/>
            <person name="Hughes K."/>
            <person name="Justo A."/>
            <person name="Karasinski D."/>
            <person name="Kautmanova I."/>
            <person name="Kiss B."/>
            <person name="Kocsube S."/>
            <person name="Kotiranta H."/>
            <person name="LaButti K.M."/>
            <person name="Lechner B.E."/>
            <person name="Liimatainen K."/>
            <person name="Lipzen A."/>
            <person name="Lukacs Z."/>
            <person name="Mihaltcheva S."/>
            <person name="Morgado L.N."/>
            <person name="Niskanen T."/>
            <person name="Noordeloos M.E."/>
            <person name="Ohm R.A."/>
            <person name="Ortiz-Santana B."/>
            <person name="Ovrebo C."/>
            <person name="Racz N."/>
            <person name="Riley R."/>
            <person name="Savchenko A."/>
            <person name="Shiryaev A."/>
            <person name="Soop K."/>
            <person name="Spirin V."/>
            <person name="Szebenyi C."/>
            <person name="Tomsovsky M."/>
            <person name="Tulloss R.E."/>
            <person name="Uehling J."/>
            <person name="Grigoriev I.V."/>
            <person name="Vagvolgyi C."/>
            <person name="Papp T."/>
            <person name="Martin F.M."/>
            <person name="Miettinen O."/>
            <person name="Hibbett D.S."/>
            <person name="Nagy L.G."/>
        </authorList>
    </citation>
    <scope>NUCLEOTIDE SEQUENCE [LARGE SCALE GENOMIC DNA]</scope>
    <source>
        <strain evidence="11 12">CBS 962.96</strain>
    </source>
</reference>
<keyword evidence="5 9" id="KW-0479">Metal-binding</keyword>